<name>A0A448WTM0_9PLAT</name>
<dbReference type="Proteomes" id="UP000784294">
    <property type="component" value="Unassembled WGS sequence"/>
</dbReference>
<comment type="caution">
    <text evidence="1">The sequence shown here is derived from an EMBL/GenBank/DDBJ whole genome shotgun (WGS) entry which is preliminary data.</text>
</comment>
<evidence type="ECO:0000313" key="1">
    <source>
        <dbReference type="EMBL" id="VEL19995.1"/>
    </source>
</evidence>
<proteinExistence type="predicted"/>
<dbReference type="AlphaFoldDB" id="A0A448WTM0"/>
<gene>
    <name evidence="1" type="ORF">PXEA_LOCUS13435</name>
</gene>
<accession>A0A448WTM0</accession>
<protein>
    <submittedName>
        <fullName evidence="1">Uncharacterized protein</fullName>
    </submittedName>
</protein>
<sequence>MFACGLHSWSGGNRNMHTGRPDQWSTASPPRVSDCRCFQWAGCGGDQVDYLNAGLRPNRPRLGQKFPDERVSRRPEASWCWPKPGWPKWTVHLTHCVDGLEAGSLPAPGRQTHRRQRQTICIRRSATPCGRVQTARIGGRIRSFCPIGWSNEAHRFDGTIRFNVVRPSSLLFSSLLFSSLLSFSLCSCHLLLEWPIKMLVIFAQTHRLQPIWPPDSPDF</sequence>
<evidence type="ECO:0000313" key="2">
    <source>
        <dbReference type="Proteomes" id="UP000784294"/>
    </source>
</evidence>
<reference evidence="1" key="1">
    <citation type="submission" date="2018-11" db="EMBL/GenBank/DDBJ databases">
        <authorList>
            <consortium name="Pathogen Informatics"/>
        </authorList>
    </citation>
    <scope>NUCLEOTIDE SEQUENCE</scope>
</reference>
<organism evidence="1 2">
    <name type="scientific">Protopolystoma xenopodis</name>
    <dbReference type="NCBI Taxonomy" id="117903"/>
    <lineage>
        <taxon>Eukaryota</taxon>
        <taxon>Metazoa</taxon>
        <taxon>Spiralia</taxon>
        <taxon>Lophotrochozoa</taxon>
        <taxon>Platyhelminthes</taxon>
        <taxon>Monogenea</taxon>
        <taxon>Polyopisthocotylea</taxon>
        <taxon>Polystomatidea</taxon>
        <taxon>Polystomatidae</taxon>
        <taxon>Protopolystoma</taxon>
    </lineage>
</organism>
<dbReference type="EMBL" id="CAAALY010044250">
    <property type="protein sequence ID" value="VEL19995.1"/>
    <property type="molecule type" value="Genomic_DNA"/>
</dbReference>
<keyword evidence="2" id="KW-1185">Reference proteome</keyword>